<accession>A0ABV3GKL8</accession>
<organism evidence="1 2">
    <name type="scientific">Microtetraspora glauca</name>
    <dbReference type="NCBI Taxonomy" id="1996"/>
    <lineage>
        <taxon>Bacteria</taxon>
        <taxon>Bacillati</taxon>
        <taxon>Actinomycetota</taxon>
        <taxon>Actinomycetes</taxon>
        <taxon>Streptosporangiales</taxon>
        <taxon>Streptosporangiaceae</taxon>
        <taxon>Microtetraspora</taxon>
    </lineage>
</organism>
<evidence type="ECO:0000313" key="2">
    <source>
        <dbReference type="Proteomes" id="UP001551675"/>
    </source>
</evidence>
<evidence type="ECO:0000313" key="1">
    <source>
        <dbReference type="EMBL" id="MEV0971832.1"/>
    </source>
</evidence>
<proteinExistence type="predicted"/>
<keyword evidence="2" id="KW-1185">Reference proteome</keyword>
<dbReference type="RefSeq" id="WP_358136430.1">
    <property type="nucleotide sequence ID" value="NZ_JBFALK010000014.1"/>
</dbReference>
<gene>
    <name evidence="1" type="ORF">AB0I59_24780</name>
</gene>
<reference evidence="1 2" key="1">
    <citation type="submission" date="2024-06" db="EMBL/GenBank/DDBJ databases">
        <title>The Natural Products Discovery Center: Release of the First 8490 Sequenced Strains for Exploring Actinobacteria Biosynthetic Diversity.</title>
        <authorList>
            <person name="Kalkreuter E."/>
            <person name="Kautsar S.A."/>
            <person name="Yang D."/>
            <person name="Bader C.D."/>
            <person name="Teijaro C.N."/>
            <person name="Fluegel L."/>
            <person name="Davis C.M."/>
            <person name="Simpson J.R."/>
            <person name="Lauterbach L."/>
            <person name="Steele A.D."/>
            <person name="Gui C."/>
            <person name="Meng S."/>
            <person name="Li G."/>
            <person name="Viehrig K."/>
            <person name="Ye F."/>
            <person name="Su P."/>
            <person name="Kiefer A.F."/>
            <person name="Nichols A."/>
            <person name="Cepeda A.J."/>
            <person name="Yan W."/>
            <person name="Fan B."/>
            <person name="Jiang Y."/>
            <person name="Adhikari A."/>
            <person name="Zheng C.-J."/>
            <person name="Schuster L."/>
            <person name="Cowan T.M."/>
            <person name="Smanski M.J."/>
            <person name="Chevrette M.G."/>
            <person name="De Carvalho L.P.S."/>
            <person name="Shen B."/>
        </authorList>
    </citation>
    <scope>NUCLEOTIDE SEQUENCE [LARGE SCALE GENOMIC DNA]</scope>
    <source>
        <strain evidence="1 2">NPDC050100</strain>
    </source>
</reference>
<evidence type="ECO:0008006" key="3">
    <source>
        <dbReference type="Google" id="ProtNLM"/>
    </source>
</evidence>
<protein>
    <recommendedName>
        <fullName evidence="3">SMI1/KNR4 family protein</fullName>
    </recommendedName>
</protein>
<dbReference type="EMBL" id="JBFALK010000014">
    <property type="protein sequence ID" value="MEV0971832.1"/>
    <property type="molecule type" value="Genomic_DNA"/>
</dbReference>
<name>A0ABV3GKL8_MICGL</name>
<comment type="caution">
    <text evidence="1">The sequence shown here is derived from an EMBL/GenBank/DDBJ whole genome shotgun (WGS) entry which is preliminary data.</text>
</comment>
<dbReference type="Proteomes" id="UP001551675">
    <property type="component" value="Unassembled WGS sequence"/>
</dbReference>
<sequence>MPNGFDLAAELAVAIQGRDHAWAFIRRFAAEWLAPLAAEDGYDAAELDAAEERLGLRLPVALREAYALLGRRDDLTGNQDTLLPPDKLYVDDTGQALVYRVENQYVVEWGITLDTLDQEDPATVYLADMLDKTTERWAPWIDRLSLAFVEIVMSESLFSDDDLADNRELDPETVAVIEELYALAPMPSYPEDEPGTRWFLGPDVLLRDDGQAWLWARARTSQALEDVYKALPGEWYV</sequence>